<protein>
    <submittedName>
        <fullName evidence="1">Uncharacterized protein</fullName>
    </submittedName>
</protein>
<dbReference type="Proteomes" id="UP000237105">
    <property type="component" value="Unassembled WGS sequence"/>
</dbReference>
<keyword evidence="2" id="KW-1185">Reference proteome</keyword>
<organism evidence="1 2">
    <name type="scientific">Parasponia andersonii</name>
    <name type="common">Sponia andersonii</name>
    <dbReference type="NCBI Taxonomy" id="3476"/>
    <lineage>
        <taxon>Eukaryota</taxon>
        <taxon>Viridiplantae</taxon>
        <taxon>Streptophyta</taxon>
        <taxon>Embryophyta</taxon>
        <taxon>Tracheophyta</taxon>
        <taxon>Spermatophyta</taxon>
        <taxon>Magnoliopsida</taxon>
        <taxon>eudicotyledons</taxon>
        <taxon>Gunneridae</taxon>
        <taxon>Pentapetalae</taxon>
        <taxon>rosids</taxon>
        <taxon>fabids</taxon>
        <taxon>Rosales</taxon>
        <taxon>Cannabaceae</taxon>
        <taxon>Parasponia</taxon>
    </lineage>
</organism>
<gene>
    <name evidence="1" type="ORF">PanWU01x14_270070</name>
</gene>
<evidence type="ECO:0000313" key="2">
    <source>
        <dbReference type="Proteomes" id="UP000237105"/>
    </source>
</evidence>
<dbReference type="AlphaFoldDB" id="A0A2P5B591"/>
<evidence type="ECO:0000313" key="1">
    <source>
        <dbReference type="EMBL" id="PON43962.1"/>
    </source>
</evidence>
<dbReference type="EMBL" id="JXTB01000360">
    <property type="protein sequence ID" value="PON43962.1"/>
    <property type="molecule type" value="Genomic_DNA"/>
</dbReference>
<accession>A0A2P5B591</accession>
<reference evidence="2" key="1">
    <citation type="submission" date="2016-06" db="EMBL/GenBank/DDBJ databases">
        <title>Parallel loss of symbiosis genes in relatives of nitrogen-fixing non-legume Parasponia.</title>
        <authorList>
            <person name="Van Velzen R."/>
            <person name="Holmer R."/>
            <person name="Bu F."/>
            <person name="Rutten L."/>
            <person name="Van Zeijl A."/>
            <person name="Liu W."/>
            <person name="Santuari L."/>
            <person name="Cao Q."/>
            <person name="Sharma T."/>
            <person name="Shen D."/>
            <person name="Roswanjaya Y."/>
            <person name="Wardhani T."/>
            <person name="Kalhor M.S."/>
            <person name="Jansen J."/>
            <person name="Van den Hoogen J."/>
            <person name="Gungor B."/>
            <person name="Hartog M."/>
            <person name="Hontelez J."/>
            <person name="Verver J."/>
            <person name="Yang W.-C."/>
            <person name="Schijlen E."/>
            <person name="Repin R."/>
            <person name="Schilthuizen M."/>
            <person name="Schranz E."/>
            <person name="Heidstra R."/>
            <person name="Miyata K."/>
            <person name="Fedorova E."/>
            <person name="Kohlen W."/>
            <person name="Bisseling T."/>
            <person name="Smit S."/>
            <person name="Geurts R."/>
        </authorList>
    </citation>
    <scope>NUCLEOTIDE SEQUENCE [LARGE SCALE GENOMIC DNA]</scope>
    <source>
        <strain evidence="2">cv. WU1-14</strain>
    </source>
</reference>
<comment type="caution">
    <text evidence="1">The sequence shown here is derived from an EMBL/GenBank/DDBJ whole genome shotgun (WGS) entry which is preliminary data.</text>
</comment>
<sequence>PGLCPGAVGRKSSLFPVTKCRSPLLCLFRSTSPLSLEIDLGWPTPGLVPGVVGRKASVFTTTAEFSDDFSISTLKWLELGGVSLSFERMAWLTLFVVSVSELAAPIFLWKLNDLVIGLSGLPCTEIIP</sequence>
<name>A0A2P5B591_PARAD</name>
<dbReference type="OrthoDB" id="10334645at2759"/>
<feature type="non-terminal residue" evidence="1">
    <location>
        <position position="1"/>
    </location>
</feature>
<proteinExistence type="predicted"/>